<keyword evidence="3" id="KW-0238">DNA-binding</keyword>
<proteinExistence type="inferred from homology"/>
<evidence type="ECO:0000256" key="8">
    <source>
        <dbReference type="SAM" id="MobiDB-lite"/>
    </source>
</evidence>
<dbReference type="EMBL" id="JBDFQZ010000003">
    <property type="protein sequence ID" value="KAK9743178.1"/>
    <property type="molecule type" value="Genomic_DNA"/>
</dbReference>
<evidence type="ECO:0000256" key="1">
    <source>
        <dbReference type="ARBA" id="ARBA00004123"/>
    </source>
</evidence>
<feature type="region of interest" description="Disordered" evidence="8">
    <location>
        <begin position="1"/>
        <end position="21"/>
    </location>
</feature>
<dbReference type="Proteomes" id="UP001443914">
    <property type="component" value="Unassembled WGS sequence"/>
</dbReference>
<comment type="subcellular location">
    <subcellularLocation>
        <location evidence="1">Nucleus</location>
    </subcellularLocation>
</comment>
<dbReference type="InterPro" id="IPR016177">
    <property type="entry name" value="DNA-bd_dom_sf"/>
</dbReference>
<dbReference type="Gene3D" id="3.30.730.10">
    <property type="entry name" value="AP2/ERF domain"/>
    <property type="match status" value="1"/>
</dbReference>
<dbReference type="GO" id="GO:0003677">
    <property type="term" value="F:DNA binding"/>
    <property type="evidence" value="ECO:0007669"/>
    <property type="project" value="UniProtKB-KW"/>
</dbReference>
<dbReference type="CDD" id="cd00018">
    <property type="entry name" value="AP2"/>
    <property type="match status" value="1"/>
</dbReference>
<feature type="region of interest" description="Disordered" evidence="8">
    <location>
        <begin position="109"/>
        <end position="138"/>
    </location>
</feature>
<dbReference type="FunFam" id="3.30.730.10:FF:000001">
    <property type="entry name" value="Ethylene-responsive transcription factor 2"/>
    <property type="match status" value="1"/>
</dbReference>
<dbReference type="PANTHER" id="PTHR31985:SF151">
    <property type="entry name" value="ETHYLENE-RESPONSIVE TRANSCRIPTION FACTOR ERF023"/>
    <property type="match status" value="1"/>
</dbReference>
<feature type="domain" description="AP2/ERF" evidence="9">
    <location>
        <begin position="24"/>
        <end position="81"/>
    </location>
</feature>
<evidence type="ECO:0000256" key="2">
    <source>
        <dbReference type="ARBA" id="ARBA00023015"/>
    </source>
</evidence>
<dbReference type="SUPFAM" id="SSF54171">
    <property type="entry name" value="DNA-binding domain"/>
    <property type="match status" value="1"/>
</dbReference>
<evidence type="ECO:0000256" key="6">
    <source>
        <dbReference type="ARBA" id="ARBA00023242"/>
    </source>
</evidence>
<keyword evidence="5" id="KW-0804">Transcription</keyword>
<dbReference type="EMBL" id="JBDFQZ010000003">
    <property type="protein sequence ID" value="KAK9743177.1"/>
    <property type="molecule type" value="Genomic_DNA"/>
</dbReference>
<evidence type="ECO:0000256" key="3">
    <source>
        <dbReference type="ARBA" id="ARBA00023125"/>
    </source>
</evidence>
<dbReference type="SMART" id="SM00380">
    <property type="entry name" value="AP2"/>
    <property type="match status" value="1"/>
</dbReference>
<keyword evidence="4" id="KW-0010">Activator</keyword>
<dbReference type="PRINTS" id="PR00367">
    <property type="entry name" value="ETHRSPELEMNT"/>
</dbReference>
<gene>
    <name evidence="10" type="ORF">RND81_03G222200</name>
</gene>
<accession>A0AAW1M262</accession>
<dbReference type="InterPro" id="IPR051032">
    <property type="entry name" value="AP2/ERF_TF_ERF_subfamily"/>
</dbReference>
<keyword evidence="11" id="KW-1185">Reference proteome</keyword>
<sequence>MEQLHCISKPDPNKPLGSETRHPVYRGVRKRRWGKWVSEIREPKKKSRIWLGSFPVPEMAARAYDVAAYCLKGRKAQLNFPEEIESLPRPNSCNARDIQAAAAKAAQMVSHDKIGDSTPFDQNGHNNRNNGDEDDDDFWGEIELPELMENNGNNNKNNGGNYVHVECYNLVSFMCSWTSSVPYNSHGELF</sequence>
<evidence type="ECO:0000256" key="5">
    <source>
        <dbReference type="ARBA" id="ARBA00023163"/>
    </source>
</evidence>
<dbReference type="PROSITE" id="PS51032">
    <property type="entry name" value="AP2_ERF"/>
    <property type="match status" value="1"/>
</dbReference>
<evidence type="ECO:0000313" key="10">
    <source>
        <dbReference type="EMBL" id="KAK9743178.1"/>
    </source>
</evidence>
<organism evidence="10 11">
    <name type="scientific">Saponaria officinalis</name>
    <name type="common">Common soapwort</name>
    <name type="synonym">Lychnis saponaria</name>
    <dbReference type="NCBI Taxonomy" id="3572"/>
    <lineage>
        <taxon>Eukaryota</taxon>
        <taxon>Viridiplantae</taxon>
        <taxon>Streptophyta</taxon>
        <taxon>Embryophyta</taxon>
        <taxon>Tracheophyta</taxon>
        <taxon>Spermatophyta</taxon>
        <taxon>Magnoliopsida</taxon>
        <taxon>eudicotyledons</taxon>
        <taxon>Gunneridae</taxon>
        <taxon>Pentapetalae</taxon>
        <taxon>Caryophyllales</taxon>
        <taxon>Caryophyllaceae</taxon>
        <taxon>Caryophylleae</taxon>
        <taxon>Saponaria</taxon>
    </lineage>
</organism>
<protein>
    <recommendedName>
        <fullName evidence="9">AP2/ERF domain-containing protein</fullName>
    </recommendedName>
</protein>
<dbReference type="InterPro" id="IPR036955">
    <property type="entry name" value="AP2/ERF_dom_sf"/>
</dbReference>
<keyword evidence="6" id="KW-0539">Nucleus</keyword>
<evidence type="ECO:0000256" key="7">
    <source>
        <dbReference type="ARBA" id="ARBA00024343"/>
    </source>
</evidence>
<dbReference type="Pfam" id="PF00847">
    <property type="entry name" value="AP2"/>
    <property type="match status" value="1"/>
</dbReference>
<dbReference type="GO" id="GO:0005634">
    <property type="term" value="C:nucleus"/>
    <property type="evidence" value="ECO:0007669"/>
    <property type="project" value="UniProtKB-SubCell"/>
</dbReference>
<evidence type="ECO:0000259" key="9">
    <source>
        <dbReference type="PROSITE" id="PS51032"/>
    </source>
</evidence>
<comment type="caution">
    <text evidence="10">The sequence shown here is derived from an EMBL/GenBank/DDBJ whole genome shotgun (WGS) entry which is preliminary data.</text>
</comment>
<dbReference type="InterPro" id="IPR001471">
    <property type="entry name" value="AP2/ERF_dom"/>
</dbReference>
<dbReference type="AlphaFoldDB" id="A0AAW1M262"/>
<evidence type="ECO:0000313" key="11">
    <source>
        <dbReference type="Proteomes" id="UP001443914"/>
    </source>
</evidence>
<comment type="similarity">
    <text evidence="7">Belongs to the AP2/ERF transcription factor family. ERF subfamily.</text>
</comment>
<keyword evidence="2" id="KW-0805">Transcription regulation</keyword>
<dbReference type="PANTHER" id="PTHR31985">
    <property type="entry name" value="ETHYLENE-RESPONSIVE TRANSCRIPTION FACTOR ERF042-RELATED"/>
    <property type="match status" value="1"/>
</dbReference>
<reference evidence="10 11" key="1">
    <citation type="submission" date="2024-03" db="EMBL/GenBank/DDBJ databases">
        <title>WGS assembly of Saponaria officinalis var. Norfolk2.</title>
        <authorList>
            <person name="Jenkins J."/>
            <person name="Shu S."/>
            <person name="Grimwood J."/>
            <person name="Barry K."/>
            <person name="Goodstein D."/>
            <person name="Schmutz J."/>
            <person name="Leebens-Mack J."/>
            <person name="Osbourn A."/>
        </authorList>
    </citation>
    <scope>NUCLEOTIDE SEQUENCE [LARGE SCALE GENOMIC DNA]</scope>
    <source>
        <strain evidence="11">cv. Norfolk2</strain>
        <strain evidence="10">JIC</strain>
        <tissue evidence="10">Leaf</tissue>
    </source>
</reference>
<dbReference type="GO" id="GO:0003700">
    <property type="term" value="F:DNA-binding transcription factor activity"/>
    <property type="evidence" value="ECO:0007669"/>
    <property type="project" value="InterPro"/>
</dbReference>
<name>A0AAW1M262_SAPOF</name>
<evidence type="ECO:0000256" key="4">
    <source>
        <dbReference type="ARBA" id="ARBA00023159"/>
    </source>
</evidence>